<feature type="compositionally biased region" description="Polar residues" evidence="1">
    <location>
        <begin position="1"/>
        <end position="10"/>
    </location>
</feature>
<feature type="compositionally biased region" description="Basic and acidic residues" evidence="1">
    <location>
        <begin position="11"/>
        <end position="21"/>
    </location>
</feature>
<dbReference type="Gene3D" id="1.20.1260.10">
    <property type="match status" value="1"/>
</dbReference>
<feature type="domain" description="Ferritin-like" evidence="2">
    <location>
        <begin position="35"/>
        <end position="214"/>
    </location>
</feature>
<dbReference type="RefSeq" id="WP_245862348.1">
    <property type="nucleotide sequence ID" value="NZ_PDJG01000001.1"/>
</dbReference>
<dbReference type="EMBL" id="PDJG01000001">
    <property type="protein sequence ID" value="PFG33864.1"/>
    <property type="molecule type" value="Genomic_DNA"/>
</dbReference>
<gene>
    <name evidence="3" type="ORF">ATL42_1758</name>
</gene>
<dbReference type="InterPro" id="IPR012347">
    <property type="entry name" value="Ferritin-like"/>
</dbReference>
<comment type="caution">
    <text evidence="3">The sequence shown here is derived from an EMBL/GenBank/DDBJ whole genome shotgun (WGS) entry which is preliminary data.</text>
</comment>
<reference evidence="3 4" key="1">
    <citation type="submission" date="2017-10" db="EMBL/GenBank/DDBJ databases">
        <title>Sequencing the genomes of 1000 actinobacteria strains.</title>
        <authorList>
            <person name="Klenk H.-P."/>
        </authorList>
    </citation>
    <scope>NUCLEOTIDE SEQUENCE [LARGE SCALE GENOMIC DNA]</scope>
    <source>
        <strain evidence="3 4">DSM 18966</strain>
    </source>
</reference>
<organism evidence="3 4">
    <name type="scientific">Sanguibacter antarcticus</name>
    <dbReference type="NCBI Taxonomy" id="372484"/>
    <lineage>
        <taxon>Bacteria</taxon>
        <taxon>Bacillati</taxon>
        <taxon>Actinomycetota</taxon>
        <taxon>Actinomycetes</taxon>
        <taxon>Micrococcales</taxon>
        <taxon>Sanguibacteraceae</taxon>
        <taxon>Sanguibacter</taxon>
    </lineage>
</organism>
<evidence type="ECO:0000259" key="2">
    <source>
        <dbReference type="Pfam" id="PF13794"/>
    </source>
</evidence>
<evidence type="ECO:0000313" key="3">
    <source>
        <dbReference type="EMBL" id="PFG33864.1"/>
    </source>
</evidence>
<sequence>MNDVRTTPAKTTRDGAGDHLALDSQGPPMGEAERADVLRLLGLIAFTELATFTRLAAVATGAPTPAQHLHVVRLAGAALDRQEQILRRISELGGDADAEMLQFTGTFDDYDSRTEPQTWWEGVLKGYVGNGVADDFCRIAVDGLDEQTRALVVEVLDDNRSAELSVAVLGEASEADTVLASRLALWGRRLVGEALGLVQHLLVAHPALGRLVVEGARKHQESAEVDQAWVFSQLTAEHTRRMGRLGLAA</sequence>
<protein>
    <submittedName>
        <fullName evidence="3">tRNA-(MS[2]IO[6]A)-hydroxylase MiaE-like protein</fullName>
    </submittedName>
</protein>
<feature type="region of interest" description="Disordered" evidence="1">
    <location>
        <begin position="1"/>
        <end position="29"/>
    </location>
</feature>
<keyword evidence="4" id="KW-1185">Reference proteome</keyword>
<evidence type="ECO:0000256" key="1">
    <source>
        <dbReference type="SAM" id="MobiDB-lite"/>
    </source>
</evidence>
<proteinExistence type="predicted"/>
<accession>A0A2A9E4T3</accession>
<dbReference type="AlphaFoldDB" id="A0A2A9E4T3"/>
<evidence type="ECO:0000313" key="4">
    <source>
        <dbReference type="Proteomes" id="UP000225548"/>
    </source>
</evidence>
<name>A0A2A9E4T3_9MICO</name>
<dbReference type="Proteomes" id="UP000225548">
    <property type="component" value="Unassembled WGS sequence"/>
</dbReference>
<dbReference type="Pfam" id="PF13794">
    <property type="entry name" value="MiaE_2"/>
    <property type="match status" value="1"/>
</dbReference>
<dbReference type="InterPro" id="IPR059125">
    <property type="entry name" value="Ferritin_actino"/>
</dbReference>